<dbReference type="Proteomes" id="UP000230463">
    <property type="component" value="Unassembled WGS sequence"/>
</dbReference>
<dbReference type="Pfam" id="PF01784">
    <property type="entry name" value="DUF34_NIF3"/>
    <property type="match status" value="1"/>
</dbReference>
<feature type="binding site" evidence="5">
    <location>
        <position position="102"/>
    </location>
    <ligand>
        <name>a divalent metal cation</name>
        <dbReference type="ChEBI" id="CHEBI:60240"/>
        <label>1</label>
    </ligand>
</feature>
<dbReference type="PANTHER" id="PTHR13799:SF14">
    <property type="entry name" value="GTP CYCLOHYDROLASE 1 TYPE 2 HOMOLOG"/>
    <property type="match status" value="1"/>
</dbReference>
<keyword evidence="4 5" id="KW-0479">Metal-binding</keyword>
<dbReference type="RefSeq" id="WP_100099918.1">
    <property type="nucleotide sequence ID" value="NZ_MDUZ01000076.1"/>
</dbReference>
<feature type="binding site" evidence="5">
    <location>
        <position position="218"/>
    </location>
    <ligand>
        <name>a divalent metal cation</name>
        <dbReference type="ChEBI" id="CHEBI:60240"/>
        <label>1</label>
    </ligand>
</feature>
<sequence length="250" mass="27550">MVMRKEILDWCAQQLAVAQFRDFSPNGLQVEGRDEVNSIVCAVTASQAAIDFAVAQQADMLLVHHGMFWKNEAAAITGWKKRRIQTLLANDINLVGYHLPLDAHQQWGNNVQLALRLGWQVDGCGGEQNLVQYGSLAQPLTAAELAWQLELSLGRVPVLLCADQQQPVRRIAWCTGGGQGFFQYAIEAGVDAFITGEVSEPQYHLARECGVVFIAAGHHATERYGIQALACVLAEEFGIRQQFFDESNPA</sequence>
<dbReference type="EMBL" id="MEIU01000071">
    <property type="protein sequence ID" value="PIT58712.1"/>
    <property type="molecule type" value="Genomic_DNA"/>
</dbReference>
<comment type="subunit">
    <text evidence="2">Homohexamer.</text>
</comment>
<dbReference type="SUPFAM" id="SSF102705">
    <property type="entry name" value="NIF3 (NGG1p interacting factor 3)-like"/>
    <property type="match status" value="1"/>
</dbReference>
<feature type="binding site" evidence="5">
    <location>
        <position position="65"/>
    </location>
    <ligand>
        <name>a divalent metal cation</name>
        <dbReference type="ChEBI" id="CHEBI:60240"/>
        <label>1</label>
    </ligand>
</feature>
<evidence type="ECO:0000256" key="4">
    <source>
        <dbReference type="ARBA" id="ARBA00022723"/>
    </source>
</evidence>
<accession>A0A855FMF1</accession>
<name>A0A855FMF1_9NEIS</name>
<dbReference type="InterPro" id="IPR002678">
    <property type="entry name" value="DUF34/NIF3"/>
</dbReference>
<organism evidence="6 7">
    <name type="scientific">Snodgrassella alvi</name>
    <dbReference type="NCBI Taxonomy" id="1196083"/>
    <lineage>
        <taxon>Bacteria</taxon>
        <taxon>Pseudomonadati</taxon>
        <taxon>Pseudomonadota</taxon>
        <taxon>Betaproteobacteria</taxon>
        <taxon>Neisseriales</taxon>
        <taxon>Neisseriaceae</taxon>
        <taxon>Snodgrassella</taxon>
    </lineage>
</organism>
<evidence type="ECO:0000256" key="2">
    <source>
        <dbReference type="ARBA" id="ARBA00011643"/>
    </source>
</evidence>
<feature type="binding site" evidence="5">
    <location>
        <position position="222"/>
    </location>
    <ligand>
        <name>a divalent metal cation</name>
        <dbReference type="ChEBI" id="CHEBI:60240"/>
        <label>1</label>
    </ligand>
</feature>
<feature type="binding site" evidence="5">
    <location>
        <position position="64"/>
    </location>
    <ligand>
        <name>a divalent metal cation</name>
        <dbReference type="ChEBI" id="CHEBI:60240"/>
        <label>2</label>
    </ligand>
</feature>
<comment type="caution">
    <text evidence="6">The sequence shown here is derived from an EMBL/GenBank/DDBJ whole genome shotgun (WGS) entry which is preliminary data.</text>
</comment>
<evidence type="ECO:0000313" key="6">
    <source>
        <dbReference type="EMBL" id="PIT58712.1"/>
    </source>
</evidence>
<dbReference type="AlphaFoldDB" id="A0A855FMF1"/>
<comment type="similarity">
    <text evidence="1">Belongs to the GTP cyclohydrolase I type 2/NIF3 family.</text>
</comment>
<gene>
    <name evidence="6" type="ORF">BHC57_11395</name>
</gene>
<reference evidence="6 7" key="1">
    <citation type="journal article" date="2017" name="MBio">
        <title>Type VI secretion-mediated competition in the bee gut microbiome.</title>
        <authorList>
            <person name="Steele M.I."/>
            <person name="Kwong W.K."/>
            <person name="Powell J.E."/>
            <person name="Whiteley M."/>
            <person name="Moran N.A."/>
        </authorList>
    </citation>
    <scope>NUCLEOTIDE SEQUENCE [LARGE SCALE GENOMIC DNA]</scope>
    <source>
        <strain evidence="6 7">HK3</strain>
    </source>
</reference>
<evidence type="ECO:0000313" key="7">
    <source>
        <dbReference type="Proteomes" id="UP000230463"/>
    </source>
</evidence>
<dbReference type="GO" id="GO:0005737">
    <property type="term" value="C:cytoplasm"/>
    <property type="evidence" value="ECO:0007669"/>
    <property type="project" value="TreeGrafter"/>
</dbReference>
<dbReference type="InterPro" id="IPR036069">
    <property type="entry name" value="DUF34/NIF3_sf"/>
</dbReference>
<dbReference type="PANTHER" id="PTHR13799">
    <property type="entry name" value="NGG1 INTERACTING FACTOR 3"/>
    <property type="match status" value="1"/>
</dbReference>
<evidence type="ECO:0000256" key="1">
    <source>
        <dbReference type="ARBA" id="ARBA00006964"/>
    </source>
</evidence>
<evidence type="ECO:0000256" key="3">
    <source>
        <dbReference type="ARBA" id="ARBA00022112"/>
    </source>
</evidence>
<dbReference type="FunFam" id="3.40.1390.30:FF:000002">
    <property type="entry name" value="Nif3-like dinuclear metal center protein"/>
    <property type="match status" value="1"/>
</dbReference>
<proteinExistence type="inferred from homology"/>
<dbReference type="NCBIfam" id="TIGR00486">
    <property type="entry name" value="YbgI_SA1388"/>
    <property type="match status" value="1"/>
</dbReference>
<evidence type="ECO:0000256" key="5">
    <source>
        <dbReference type="PIRSR" id="PIRSR602678-1"/>
    </source>
</evidence>
<dbReference type="Gene3D" id="3.40.1390.30">
    <property type="entry name" value="NIF3 (NGG1p interacting factor 3)-like"/>
    <property type="match status" value="2"/>
</dbReference>
<dbReference type="OrthoDB" id="9800881at2"/>
<protein>
    <recommendedName>
        <fullName evidence="3">GTP cyclohydrolase 1 type 2 homolog</fullName>
    </recommendedName>
</protein>
<dbReference type="GO" id="GO:0046872">
    <property type="term" value="F:metal ion binding"/>
    <property type="evidence" value="ECO:0007669"/>
    <property type="project" value="UniProtKB-KW"/>
</dbReference>